<dbReference type="InterPro" id="IPR050237">
    <property type="entry name" value="ATP-dep_AMP-bd_enzyme"/>
</dbReference>
<dbReference type="Gene3D" id="3.30.300.30">
    <property type="match status" value="1"/>
</dbReference>
<gene>
    <name evidence="3" type="ORF">GCM10023329_00490</name>
</gene>
<dbReference type="PANTHER" id="PTHR43767">
    <property type="entry name" value="LONG-CHAIN-FATTY-ACID--COA LIGASE"/>
    <property type="match status" value="1"/>
</dbReference>
<dbReference type="InterPro" id="IPR045851">
    <property type="entry name" value="AMP-bd_C_sf"/>
</dbReference>
<dbReference type="InterPro" id="IPR042099">
    <property type="entry name" value="ANL_N_sf"/>
</dbReference>
<evidence type="ECO:0000313" key="3">
    <source>
        <dbReference type="EMBL" id="GAA4759565.1"/>
    </source>
</evidence>
<feature type="domain" description="AMP-binding enzyme C-terminal" evidence="2">
    <location>
        <begin position="406"/>
        <end position="481"/>
    </location>
</feature>
<dbReference type="PANTHER" id="PTHR43767:SF12">
    <property type="entry name" value="AMP-DEPENDENT SYNTHETASE AND LIGASE"/>
    <property type="match status" value="1"/>
</dbReference>
<reference evidence="4" key="1">
    <citation type="journal article" date="2019" name="Int. J. Syst. Evol. Microbiol.">
        <title>The Global Catalogue of Microorganisms (GCM) 10K type strain sequencing project: providing services to taxonomists for standard genome sequencing and annotation.</title>
        <authorList>
            <consortium name="The Broad Institute Genomics Platform"/>
            <consortium name="The Broad Institute Genome Sequencing Center for Infectious Disease"/>
            <person name="Wu L."/>
            <person name="Ma J."/>
        </authorList>
    </citation>
    <scope>NUCLEOTIDE SEQUENCE [LARGE SCALE GENOMIC DNA]</scope>
    <source>
        <strain evidence="4">JCM 18324</strain>
    </source>
</reference>
<dbReference type="CDD" id="cd04433">
    <property type="entry name" value="AFD_class_I"/>
    <property type="match status" value="1"/>
</dbReference>
<dbReference type="Pfam" id="PF13193">
    <property type="entry name" value="AMP-binding_C"/>
    <property type="match status" value="1"/>
</dbReference>
<dbReference type="RefSeq" id="WP_345608046.1">
    <property type="nucleotide sequence ID" value="NZ_BAABJV010000001.1"/>
</dbReference>
<dbReference type="PROSITE" id="PS00455">
    <property type="entry name" value="AMP_BINDING"/>
    <property type="match status" value="1"/>
</dbReference>
<dbReference type="InterPro" id="IPR025110">
    <property type="entry name" value="AMP-bd_C"/>
</dbReference>
<dbReference type="EMBL" id="BAABJV010000001">
    <property type="protein sequence ID" value="GAA4759565.1"/>
    <property type="molecule type" value="Genomic_DNA"/>
</dbReference>
<feature type="domain" description="AMP-dependent synthetase/ligase" evidence="1">
    <location>
        <begin position="15"/>
        <end position="355"/>
    </location>
</feature>
<evidence type="ECO:0000259" key="1">
    <source>
        <dbReference type="Pfam" id="PF00501"/>
    </source>
</evidence>
<evidence type="ECO:0000313" key="4">
    <source>
        <dbReference type="Proteomes" id="UP001501147"/>
    </source>
</evidence>
<dbReference type="Pfam" id="PF00501">
    <property type="entry name" value="AMP-binding"/>
    <property type="match status" value="1"/>
</dbReference>
<protein>
    <submittedName>
        <fullName evidence="3">Long-chain fatty acid--CoA ligase</fullName>
    </submittedName>
</protein>
<dbReference type="InterPro" id="IPR020845">
    <property type="entry name" value="AMP-binding_CS"/>
</dbReference>
<sequence length="502" mass="52422">MITDHERLDALLAGACDRFADRPALTGGGRTLTYAALADEAARSRAALAAAGHRAAGPVVVRVGNDPADLAAQLAVWQARGVVVPVHRSSPDAVLRETAERTGARLVLDGTRPAGDLVRTTGAASAPAPRELDARQALVAFTSGTTGRPKGVVLSHRALAGKLRAIQQVLPFRPDDQALQVLQLNFTFGQWTSLLTLATGGTLHLLPRFHAPAVLARLATGRTDRIAVVPSMLRLVDRELSTPDSGPRLRDALRASGGPGTWITGGEPLPAGLGRRLRAALPGSGIADVYGLSETSTSDFVLPPDRYDTAAGTIGRPGPGVEFRIAAGDGPPLPAVPGTTGELCLRTPYLMTGYLDDPAATGAAVDGGWLRTGDLAVVRPADGMVELVGRRRQLISRGGVKIAPLEVERPYADHPGTAGCLAVGVPDPMLGERVHLVCVPAPGADPTEEELRAHGRLHLEPYHVPERVHFVSELPLGRTGKTDRAAAARLAADAPDRTEAAG</sequence>
<dbReference type="Proteomes" id="UP001501147">
    <property type="component" value="Unassembled WGS sequence"/>
</dbReference>
<dbReference type="Gene3D" id="3.40.50.12780">
    <property type="entry name" value="N-terminal domain of ligase-like"/>
    <property type="match status" value="1"/>
</dbReference>
<keyword evidence="3" id="KW-0436">Ligase</keyword>
<accession>A0ABP8ZLN9</accession>
<proteinExistence type="predicted"/>
<dbReference type="InterPro" id="IPR000873">
    <property type="entry name" value="AMP-dep_synth/lig_dom"/>
</dbReference>
<organism evidence="3 4">
    <name type="scientific">Streptomyces sanyensis</name>
    <dbReference type="NCBI Taxonomy" id="568869"/>
    <lineage>
        <taxon>Bacteria</taxon>
        <taxon>Bacillati</taxon>
        <taxon>Actinomycetota</taxon>
        <taxon>Actinomycetes</taxon>
        <taxon>Kitasatosporales</taxon>
        <taxon>Streptomycetaceae</taxon>
        <taxon>Streptomyces</taxon>
    </lineage>
</organism>
<evidence type="ECO:0000259" key="2">
    <source>
        <dbReference type="Pfam" id="PF13193"/>
    </source>
</evidence>
<keyword evidence="4" id="KW-1185">Reference proteome</keyword>
<dbReference type="SUPFAM" id="SSF56801">
    <property type="entry name" value="Acetyl-CoA synthetase-like"/>
    <property type="match status" value="1"/>
</dbReference>
<name>A0ABP8ZLN9_9ACTN</name>
<dbReference type="GO" id="GO:0016874">
    <property type="term" value="F:ligase activity"/>
    <property type="evidence" value="ECO:0007669"/>
    <property type="project" value="UniProtKB-KW"/>
</dbReference>
<comment type="caution">
    <text evidence="3">The sequence shown here is derived from an EMBL/GenBank/DDBJ whole genome shotgun (WGS) entry which is preliminary data.</text>
</comment>